<proteinExistence type="predicted"/>
<organism evidence="1 2">
    <name type="scientific">Capsulimonas corticalis</name>
    <dbReference type="NCBI Taxonomy" id="2219043"/>
    <lineage>
        <taxon>Bacteria</taxon>
        <taxon>Bacillati</taxon>
        <taxon>Armatimonadota</taxon>
        <taxon>Armatimonadia</taxon>
        <taxon>Capsulimonadales</taxon>
        <taxon>Capsulimonadaceae</taxon>
        <taxon>Capsulimonas</taxon>
    </lineage>
</organism>
<reference evidence="1 2" key="1">
    <citation type="journal article" date="2019" name="Int. J. Syst. Evol. Microbiol.">
        <title>Capsulimonas corticalis gen. nov., sp. nov., an aerobic capsulated bacterium, of a novel bacterial order, Capsulimonadales ord. nov., of the class Armatimonadia of the phylum Armatimonadetes.</title>
        <authorList>
            <person name="Li J."/>
            <person name="Kudo C."/>
            <person name="Tonouchi A."/>
        </authorList>
    </citation>
    <scope>NUCLEOTIDE SEQUENCE [LARGE SCALE GENOMIC DNA]</scope>
    <source>
        <strain evidence="1 2">AX-7</strain>
    </source>
</reference>
<evidence type="ECO:0000313" key="1">
    <source>
        <dbReference type="EMBL" id="BDI31662.1"/>
    </source>
</evidence>
<dbReference type="RefSeq" id="WP_119323285.1">
    <property type="nucleotide sequence ID" value="NZ_AP025739.1"/>
</dbReference>
<dbReference type="EMBL" id="AP025739">
    <property type="protein sequence ID" value="BDI31662.1"/>
    <property type="molecule type" value="Genomic_DNA"/>
</dbReference>
<dbReference type="KEGG" id="ccot:CCAX7_37130"/>
<evidence type="ECO:0000313" key="2">
    <source>
        <dbReference type="Proteomes" id="UP000287394"/>
    </source>
</evidence>
<dbReference type="AlphaFoldDB" id="A0A402D1A6"/>
<protein>
    <submittedName>
        <fullName evidence="1">Uncharacterized protein</fullName>
    </submittedName>
</protein>
<dbReference type="Proteomes" id="UP000287394">
    <property type="component" value="Chromosome"/>
</dbReference>
<gene>
    <name evidence="1" type="ORF">CCAX7_37130</name>
</gene>
<accession>A0A402D1A6</accession>
<name>A0A402D1A6_9BACT</name>
<keyword evidence="2" id="KW-1185">Reference proteome</keyword>
<sequence>MTNHYLIFEKSAHAVIHIIQGGTLTEALWNYIVRDQTEATLQEDGSVFAWGTLYPHPLSYIERWHKIEGDWQIRDLPDWAWSDPSAQVFADKGPYNTALATESCLAKFRKRFPKADAQFFVWPLKTGVLVTFYQQKHLELKIMKRYLWVWDGKREKISEWKGDEAQLAEELDTQTVRLSLGAAAPLSSMSYGGVGF</sequence>